<feature type="transmembrane region" description="Helical" evidence="7">
    <location>
        <begin position="108"/>
        <end position="124"/>
    </location>
</feature>
<evidence type="ECO:0000256" key="5">
    <source>
        <dbReference type="ARBA" id="ARBA00022989"/>
    </source>
</evidence>
<dbReference type="PANTHER" id="PTHR23513:SF11">
    <property type="entry name" value="STAPHYLOFERRIN A TRANSPORTER"/>
    <property type="match status" value="1"/>
</dbReference>
<feature type="domain" description="Major facilitator superfamily (MFS) profile" evidence="8">
    <location>
        <begin position="222"/>
        <end position="404"/>
    </location>
</feature>
<dbReference type="Proteomes" id="UP000712673">
    <property type="component" value="Unassembled WGS sequence"/>
</dbReference>
<keyword evidence="3" id="KW-1003">Cell membrane</keyword>
<dbReference type="SUPFAM" id="SSF103473">
    <property type="entry name" value="MFS general substrate transporter"/>
    <property type="match status" value="1"/>
</dbReference>
<name>A0A938B3N2_UNCTE</name>
<dbReference type="GO" id="GO:0005886">
    <property type="term" value="C:plasma membrane"/>
    <property type="evidence" value="ECO:0007669"/>
    <property type="project" value="UniProtKB-SubCell"/>
</dbReference>
<dbReference type="InterPro" id="IPR020846">
    <property type="entry name" value="MFS_dom"/>
</dbReference>
<proteinExistence type="predicted"/>
<feature type="transmembrane region" description="Helical" evidence="7">
    <location>
        <begin position="20"/>
        <end position="43"/>
    </location>
</feature>
<dbReference type="EMBL" id="VGLS01000520">
    <property type="protein sequence ID" value="MBM3225239.1"/>
    <property type="molecule type" value="Genomic_DNA"/>
</dbReference>
<dbReference type="Pfam" id="PF05977">
    <property type="entry name" value="MFS_3"/>
    <property type="match status" value="1"/>
</dbReference>
<dbReference type="CDD" id="cd06173">
    <property type="entry name" value="MFS_MefA_like"/>
    <property type="match status" value="1"/>
</dbReference>
<dbReference type="GO" id="GO:0022857">
    <property type="term" value="F:transmembrane transporter activity"/>
    <property type="evidence" value="ECO:0007669"/>
    <property type="project" value="InterPro"/>
</dbReference>
<dbReference type="PANTHER" id="PTHR23513">
    <property type="entry name" value="INTEGRAL MEMBRANE EFFLUX PROTEIN-RELATED"/>
    <property type="match status" value="1"/>
</dbReference>
<evidence type="ECO:0000256" key="3">
    <source>
        <dbReference type="ARBA" id="ARBA00022475"/>
    </source>
</evidence>
<gene>
    <name evidence="9" type="ORF">FJZ47_15755</name>
</gene>
<keyword evidence="4 7" id="KW-0812">Transmembrane</keyword>
<feature type="transmembrane region" description="Helical" evidence="7">
    <location>
        <begin position="261"/>
        <end position="279"/>
    </location>
</feature>
<evidence type="ECO:0000256" key="7">
    <source>
        <dbReference type="SAM" id="Phobius"/>
    </source>
</evidence>
<feature type="transmembrane region" description="Helical" evidence="7">
    <location>
        <begin position="291"/>
        <end position="308"/>
    </location>
</feature>
<protein>
    <submittedName>
        <fullName evidence="9">MFS transporter</fullName>
    </submittedName>
</protein>
<reference evidence="9" key="1">
    <citation type="submission" date="2019-03" db="EMBL/GenBank/DDBJ databases">
        <title>Lake Tanganyika Metagenome-Assembled Genomes (MAGs).</title>
        <authorList>
            <person name="Tran P."/>
        </authorList>
    </citation>
    <scope>NUCLEOTIDE SEQUENCE</scope>
    <source>
        <strain evidence="9">K_DeepCast_65m_m2_066</strain>
    </source>
</reference>
<feature type="transmembrane region" description="Helical" evidence="7">
    <location>
        <begin position="171"/>
        <end position="194"/>
    </location>
</feature>
<dbReference type="InterPro" id="IPR010290">
    <property type="entry name" value="TM_effector"/>
</dbReference>
<dbReference type="AlphaFoldDB" id="A0A938B3N2"/>
<evidence type="ECO:0000256" key="4">
    <source>
        <dbReference type="ARBA" id="ARBA00022692"/>
    </source>
</evidence>
<evidence type="ECO:0000313" key="9">
    <source>
        <dbReference type="EMBL" id="MBM3225239.1"/>
    </source>
</evidence>
<evidence type="ECO:0000256" key="1">
    <source>
        <dbReference type="ARBA" id="ARBA00004651"/>
    </source>
</evidence>
<keyword evidence="6 7" id="KW-0472">Membrane</keyword>
<accession>A0A938B3N2</accession>
<dbReference type="InterPro" id="IPR036259">
    <property type="entry name" value="MFS_trans_sf"/>
</dbReference>
<sequence>MKTSTHPLAFTLRTPGFPLLWGATLCSQVGVGMQTVLLGWLVLSMTDSSSMVGLLFAMRSAPNLLVGFVAGAMTDRVDRRLIMRLTTCGMVLVSWLIAWLWWMDVLSVWQLLLCTGLFGLCQAFESTARQAYTFDVVGASAAVQGLAVLFLAQRLGGVLGSLLAGATLEWWGVGVSFLTMGLAYAGGAAALWTLRQRGGAAPHVQESMWHNVLAYGQELRNNRVMQSLMLSTAGAELLGFSHQVLLPILARDVLHSGATGLGMLTAGRFLGGVLGSALLTALRPVHGRGKLLLAILGLFGAGLTVLAFAPHFWFAVACVVVVNIMAAATDILHMALLQHSVTNEQRGRAMGAWVVGIGTAPLGHLEMGYLAGLAGASLALVLNGTALIVLAVTLALALPRLRRL</sequence>
<feature type="transmembrane region" description="Helical" evidence="7">
    <location>
        <begin position="349"/>
        <end position="370"/>
    </location>
</feature>
<evidence type="ECO:0000256" key="6">
    <source>
        <dbReference type="ARBA" id="ARBA00023136"/>
    </source>
</evidence>
<feature type="transmembrane region" description="Helical" evidence="7">
    <location>
        <begin position="131"/>
        <end position="151"/>
    </location>
</feature>
<feature type="transmembrane region" description="Helical" evidence="7">
    <location>
        <begin position="228"/>
        <end position="249"/>
    </location>
</feature>
<evidence type="ECO:0000256" key="2">
    <source>
        <dbReference type="ARBA" id="ARBA00022448"/>
    </source>
</evidence>
<comment type="caution">
    <text evidence="9">The sequence shown here is derived from an EMBL/GenBank/DDBJ whole genome shotgun (WGS) entry which is preliminary data.</text>
</comment>
<evidence type="ECO:0000259" key="8">
    <source>
        <dbReference type="PROSITE" id="PS50850"/>
    </source>
</evidence>
<feature type="transmembrane region" description="Helical" evidence="7">
    <location>
        <begin position="81"/>
        <end position="102"/>
    </location>
</feature>
<feature type="transmembrane region" description="Helical" evidence="7">
    <location>
        <begin position="314"/>
        <end position="337"/>
    </location>
</feature>
<keyword evidence="2" id="KW-0813">Transport</keyword>
<keyword evidence="5 7" id="KW-1133">Transmembrane helix</keyword>
<organism evidence="9 10">
    <name type="scientific">Tectimicrobiota bacterium</name>
    <dbReference type="NCBI Taxonomy" id="2528274"/>
    <lineage>
        <taxon>Bacteria</taxon>
        <taxon>Pseudomonadati</taxon>
        <taxon>Nitrospinota/Tectimicrobiota group</taxon>
        <taxon>Candidatus Tectimicrobiota</taxon>
    </lineage>
</organism>
<feature type="transmembrane region" description="Helical" evidence="7">
    <location>
        <begin position="376"/>
        <end position="398"/>
    </location>
</feature>
<dbReference type="PROSITE" id="PS50850">
    <property type="entry name" value="MFS"/>
    <property type="match status" value="1"/>
</dbReference>
<dbReference type="Gene3D" id="1.20.1250.20">
    <property type="entry name" value="MFS general substrate transporter like domains"/>
    <property type="match status" value="2"/>
</dbReference>
<comment type="subcellular location">
    <subcellularLocation>
        <location evidence="1">Cell membrane</location>
        <topology evidence="1">Multi-pass membrane protein</topology>
    </subcellularLocation>
</comment>
<feature type="transmembrane region" description="Helical" evidence="7">
    <location>
        <begin position="49"/>
        <end position="69"/>
    </location>
</feature>
<evidence type="ECO:0000313" key="10">
    <source>
        <dbReference type="Proteomes" id="UP000712673"/>
    </source>
</evidence>